<gene>
    <name evidence="5" type="ORF">EIP75_00145</name>
</gene>
<feature type="short sequence motif" description="GXSXG" evidence="2">
    <location>
        <begin position="40"/>
        <end position="44"/>
    </location>
</feature>
<evidence type="ECO:0000256" key="3">
    <source>
        <dbReference type="SAM" id="Phobius"/>
    </source>
</evidence>
<dbReference type="PROSITE" id="PS51635">
    <property type="entry name" value="PNPLA"/>
    <property type="match status" value="1"/>
</dbReference>
<dbReference type="OrthoDB" id="9770965at2"/>
<evidence type="ECO:0000256" key="2">
    <source>
        <dbReference type="PROSITE-ProRule" id="PRU01161"/>
    </source>
</evidence>
<evidence type="ECO:0000259" key="4">
    <source>
        <dbReference type="PROSITE" id="PS51635"/>
    </source>
</evidence>
<evidence type="ECO:0000256" key="1">
    <source>
        <dbReference type="ARBA" id="ARBA00023098"/>
    </source>
</evidence>
<feature type="domain" description="PNPLA" evidence="4">
    <location>
        <begin position="7"/>
        <end position="217"/>
    </location>
</feature>
<feature type="transmembrane region" description="Helical" evidence="3">
    <location>
        <begin position="6"/>
        <end position="26"/>
    </location>
</feature>
<evidence type="ECO:0000313" key="5">
    <source>
        <dbReference type="EMBL" id="RRS06057.1"/>
    </source>
</evidence>
<name>A0A426VGL6_9BURK</name>
<dbReference type="GO" id="GO:0016787">
    <property type="term" value="F:hydrolase activity"/>
    <property type="evidence" value="ECO:0007669"/>
    <property type="project" value="UniProtKB-UniRule"/>
</dbReference>
<organism evidence="5 6">
    <name type="scientific">Aquabacterium soli</name>
    <dbReference type="NCBI Taxonomy" id="2493092"/>
    <lineage>
        <taxon>Bacteria</taxon>
        <taxon>Pseudomonadati</taxon>
        <taxon>Pseudomonadota</taxon>
        <taxon>Betaproteobacteria</taxon>
        <taxon>Burkholderiales</taxon>
        <taxon>Aquabacterium</taxon>
    </lineage>
</organism>
<keyword evidence="2" id="KW-0378">Hydrolase</keyword>
<reference evidence="5 6" key="1">
    <citation type="submission" date="2018-12" db="EMBL/GenBank/DDBJ databases">
        <title>The whole draft genome of Aquabacterium sp. SJQ9.</title>
        <authorList>
            <person name="Sun L."/>
            <person name="Gao X."/>
            <person name="Chen W."/>
            <person name="Huang K."/>
        </authorList>
    </citation>
    <scope>NUCLEOTIDE SEQUENCE [LARGE SCALE GENOMIC DNA]</scope>
    <source>
        <strain evidence="5 6">SJQ9</strain>
    </source>
</reference>
<comment type="caution">
    <text evidence="5">The sequence shown here is derived from an EMBL/GenBank/DDBJ whole genome shotgun (WGS) entry which is preliminary data.</text>
</comment>
<keyword evidence="3" id="KW-0812">Transmembrane</keyword>
<dbReference type="InterPro" id="IPR016035">
    <property type="entry name" value="Acyl_Trfase/lysoPLipase"/>
</dbReference>
<protein>
    <recommendedName>
        <fullName evidence="4">PNPLA domain-containing protein</fullName>
    </recommendedName>
</protein>
<dbReference type="RefSeq" id="WP_125241200.1">
    <property type="nucleotide sequence ID" value="NZ_RSED01000001.1"/>
</dbReference>
<dbReference type="SUPFAM" id="SSF52151">
    <property type="entry name" value="FabD/lysophospholipase-like"/>
    <property type="match status" value="1"/>
</dbReference>
<dbReference type="AlphaFoldDB" id="A0A426VGL6"/>
<keyword evidence="3" id="KW-1133">Transmembrane helix</keyword>
<keyword evidence="1 2" id="KW-0443">Lipid metabolism</keyword>
<feature type="active site" description="Nucleophile" evidence="2">
    <location>
        <position position="42"/>
    </location>
</feature>
<keyword evidence="3" id="KW-0472">Membrane</keyword>
<dbReference type="EMBL" id="RSED01000001">
    <property type="protein sequence ID" value="RRS06057.1"/>
    <property type="molecule type" value="Genomic_DNA"/>
</dbReference>
<feature type="active site" description="Proton acceptor" evidence="2">
    <location>
        <position position="202"/>
    </location>
</feature>
<dbReference type="GO" id="GO:0016042">
    <property type="term" value="P:lipid catabolic process"/>
    <property type="evidence" value="ECO:0007669"/>
    <property type="project" value="UniProtKB-UniRule"/>
</dbReference>
<dbReference type="InterPro" id="IPR002641">
    <property type="entry name" value="PNPLA_dom"/>
</dbReference>
<evidence type="ECO:0000313" key="6">
    <source>
        <dbReference type="Proteomes" id="UP000269265"/>
    </source>
</evidence>
<feature type="short sequence motif" description="GXGXXG" evidence="2">
    <location>
        <begin position="11"/>
        <end position="16"/>
    </location>
</feature>
<dbReference type="Gene3D" id="3.40.1090.10">
    <property type="entry name" value="Cytosolic phospholipase A2 catalytic domain"/>
    <property type="match status" value="2"/>
</dbReference>
<comment type="caution">
    <text evidence="2">Lacks conserved residue(s) required for the propagation of feature annotation.</text>
</comment>
<sequence>MAIRVVVMFGGGGALGAFGCGVWRALSRRLQGSKFVGAGGTSIGAINAAIAVKHGQDLMAGARAMETIWREALATPSLPFAGMPMHRLTQSWNGLLTGLLCGTRGLGAPNPLVWNPVMGMDRFTYPLMDRSRMWGLLSGIGDLTAATPADPLLGVGAVDVVSGQLVLFNNVDMTLGAAHLGASSAIPMLFDPVDIGGRMYWDGDVTRQAALPLLLEALRRTGRLASSANRGIQSILVTIDQMSEEAARLPSSGIEIAHRVQELMAHGKMSLPAEALAGFSHVLAIRRPPLEHDAISGQLDFSPERVDELIALGERQAIQAIDEAGLPLPATIKEPHWV</sequence>
<dbReference type="Pfam" id="PF01734">
    <property type="entry name" value="Patatin"/>
    <property type="match status" value="1"/>
</dbReference>
<dbReference type="PROSITE" id="PS51257">
    <property type="entry name" value="PROKAR_LIPOPROTEIN"/>
    <property type="match status" value="1"/>
</dbReference>
<dbReference type="Proteomes" id="UP000269265">
    <property type="component" value="Unassembled WGS sequence"/>
</dbReference>
<keyword evidence="6" id="KW-1185">Reference proteome</keyword>
<keyword evidence="2" id="KW-0442">Lipid degradation</keyword>
<accession>A0A426VGL6</accession>
<proteinExistence type="predicted"/>